<organism evidence="8 9">
    <name type="scientific">Wallemia hederae</name>
    <dbReference type="NCBI Taxonomy" id="1540922"/>
    <lineage>
        <taxon>Eukaryota</taxon>
        <taxon>Fungi</taxon>
        <taxon>Dikarya</taxon>
        <taxon>Basidiomycota</taxon>
        <taxon>Wallemiomycotina</taxon>
        <taxon>Wallemiomycetes</taxon>
        <taxon>Wallemiales</taxon>
        <taxon>Wallemiaceae</taxon>
        <taxon>Wallemia</taxon>
    </lineage>
</organism>
<dbReference type="InterPro" id="IPR038187">
    <property type="entry name" value="NAC_A/B_dom_sf"/>
</dbReference>
<evidence type="ECO:0000256" key="6">
    <source>
        <dbReference type="SAM" id="Phobius"/>
    </source>
</evidence>
<evidence type="ECO:0000256" key="3">
    <source>
        <dbReference type="ARBA" id="ARBA00014437"/>
    </source>
</evidence>
<evidence type="ECO:0000256" key="2">
    <source>
        <dbReference type="ARBA" id="ARBA00009882"/>
    </source>
</evidence>
<evidence type="ECO:0000313" key="8">
    <source>
        <dbReference type="EMBL" id="TIA87373.1"/>
    </source>
</evidence>
<dbReference type="Pfam" id="PF19026">
    <property type="entry name" value="UBA_HYPK"/>
    <property type="match status" value="1"/>
</dbReference>
<feature type="transmembrane region" description="Helical" evidence="6">
    <location>
        <begin position="274"/>
        <end position="293"/>
    </location>
</feature>
<feature type="compositionally biased region" description="Basic and acidic residues" evidence="5">
    <location>
        <begin position="402"/>
        <end position="413"/>
    </location>
</feature>
<gene>
    <name evidence="8" type="ORF">E3P99_03218</name>
</gene>
<accession>A0A4V4LSP7</accession>
<evidence type="ECO:0000256" key="4">
    <source>
        <dbReference type="ARBA" id="ARBA00030300"/>
    </source>
</evidence>
<name>A0A4V4LSP7_9BASI</name>
<feature type="transmembrane region" description="Helical" evidence="6">
    <location>
        <begin position="218"/>
        <end position="241"/>
    </location>
</feature>
<dbReference type="SMART" id="SM01407">
    <property type="entry name" value="NAC"/>
    <property type="match status" value="1"/>
</dbReference>
<dbReference type="AlphaFoldDB" id="A0A4V4LSP7"/>
<feature type="compositionally biased region" description="Low complexity" evidence="5">
    <location>
        <begin position="391"/>
        <end position="401"/>
    </location>
</feature>
<evidence type="ECO:0000256" key="5">
    <source>
        <dbReference type="SAM" id="MobiDB-lite"/>
    </source>
</evidence>
<dbReference type="Pfam" id="PF01849">
    <property type="entry name" value="NAC"/>
    <property type="match status" value="1"/>
</dbReference>
<dbReference type="CDD" id="cd14358">
    <property type="entry name" value="UBA_NAC_euk"/>
    <property type="match status" value="1"/>
</dbReference>
<keyword evidence="6" id="KW-0812">Transmembrane</keyword>
<dbReference type="PANTHER" id="PTHR21713">
    <property type="entry name" value="NASCENT POLYPEPTIDE ASSOCIATED COMPLEX ALPHA SUBUNIT-RELATED"/>
    <property type="match status" value="1"/>
</dbReference>
<dbReference type="Proteomes" id="UP000310189">
    <property type="component" value="Unassembled WGS sequence"/>
</dbReference>
<dbReference type="NCBIfam" id="TIGR00803">
    <property type="entry name" value="nst"/>
    <property type="match status" value="1"/>
</dbReference>
<dbReference type="SUPFAM" id="SSF103481">
    <property type="entry name" value="Multidrug resistance efflux transporter EmrE"/>
    <property type="match status" value="1"/>
</dbReference>
<dbReference type="Gene3D" id="1.10.8.10">
    <property type="entry name" value="DNA helicase RuvA subunit, C-terminal domain"/>
    <property type="match status" value="1"/>
</dbReference>
<dbReference type="InterPro" id="IPR037185">
    <property type="entry name" value="EmrE-like"/>
</dbReference>
<dbReference type="PROSITE" id="PS51151">
    <property type="entry name" value="NAC_AB"/>
    <property type="match status" value="1"/>
</dbReference>
<feature type="region of interest" description="Disordered" evidence="5">
    <location>
        <begin position="391"/>
        <end position="446"/>
    </location>
</feature>
<evidence type="ECO:0000313" key="9">
    <source>
        <dbReference type="Proteomes" id="UP000310189"/>
    </source>
</evidence>
<comment type="subcellular location">
    <subcellularLocation>
        <location evidence="1">Cytoplasm</location>
    </subcellularLocation>
</comment>
<sequence length="483" mass="52148">MDRRIDVSLEDKKQSKVSSAGLSIVSYCLASIAMTVINISALKGLNVINFRDFNWTDTKAWFPVSFLLAVVIYTGSKSLQYLQIPVYTIFKNLTIILIAYGETIWFGGSISRLAFLSFLLMVLSSLVAASEDILNAFSSLEPSGSATGYCWMFTNCISSAAYLLVMRKRIKVTAFKDWDSMAYNNALSVPLLVVASLIREDWSAASLDRNFPESNRYLLLSTIAFSGAAAVGISYTTAWCVRTTSSTTYSMVGALNKLPVAASGLIFFNDPATPTSISAIAIGFVAGIMQLCLSLQTATKMSIEEIQENVENLNFSEAGPSNAATQSRAEKKARQALQGLGLKKVPGVTRVVLRRPRNVMLVATNPEVQTAPGSGIHIVFGEFKVEDPSQLQAASQLAGQEGQDKSESKKPEDIMTEMNTQAANISEGKGKDVEEDGPVDETGVDAKDIELVMAQVGCPRSKAVKVLKENNGDLINAIMAASD</sequence>
<feature type="transmembrane region" description="Helical" evidence="6">
    <location>
        <begin position="20"/>
        <end position="39"/>
    </location>
</feature>
<dbReference type="InterPro" id="IPR002715">
    <property type="entry name" value="Nas_poly-pep-assoc_cplx_dom"/>
</dbReference>
<dbReference type="InterPro" id="IPR016641">
    <property type="entry name" value="EGD2/NACA0like"/>
</dbReference>
<feature type="domain" description="NAC-A/B" evidence="7">
    <location>
        <begin position="327"/>
        <end position="392"/>
    </location>
</feature>
<comment type="similarity">
    <text evidence="2">Belongs to the NAC-alpha family.</text>
</comment>
<reference evidence="8 9" key="1">
    <citation type="submission" date="2019-03" db="EMBL/GenBank/DDBJ databases">
        <title>Sequencing 23 genomes of Wallemia ichthyophaga.</title>
        <authorList>
            <person name="Gostincar C."/>
        </authorList>
    </citation>
    <scope>NUCLEOTIDE SEQUENCE [LARGE SCALE GENOMIC DNA]</scope>
    <source>
        <strain evidence="8 9">EXF-5753</strain>
    </source>
</reference>
<feature type="transmembrane region" description="Helical" evidence="6">
    <location>
        <begin position="146"/>
        <end position="166"/>
    </location>
</feature>
<dbReference type="InterPro" id="IPR044034">
    <property type="entry name" value="NAC-like_UBA"/>
</dbReference>
<keyword evidence="6" id="KW-1133">Transmembrane helix</keyword>
<dbReference type="EMBL" id="SPNW01000057">
    <property type="protein sequence ID" value="TIA87373.1"/>
    <property type="molecule type" value="Genomic_DNA"/>
</dbReference>
<proteinExistence type="inferred from homology"/>
<comment type="caution">
    <text evidence="8">The sequence shown here is derived from an EMBL/GenBank/DDBJ whole genome shotgun (WGS) entry which is preliminary data.</text>
</comment>
<dbReference type="OrthoDB" id="417037at2759"/>
<keyword evidence="6" id="KW-0472">Membrane</keyword>
<dbReference type="GO" id="GO:0005854">
    <property type="term" value="C:nascent polypeptide-associated complex"/>
    <property type="evidence" value="ECO:0007669"/>
    <property type="project" value="InterPro"/>
</dbReference>
<feature type="compositionally biased region" description="Acidic residues" evidence="5">
    <location>
        <begin position="433"/>
        <end position="443"/>
    </location>
</feature>
<dbReference type="Gene3D" id="2.20.70.30">
    <property type="entry name" value="Nascent polypeptide-associated complex domain"/>
    <property type="match status" value="1"/>
</dbReference>
<evidence type="ECO:0000259" key="7">
    <source>
        <dbReference type="PROSITE" id="PS51151"/>
    </source>
</evidence>
<evidence type="ECO:0000256" key="1">
    <source>
        <dbReference type="ARBA" id="ARBA00004496"/>
    </source>
</evidence>
<protein>
    <recommendedName>
        <fullName evidence="3">Nascent polypeptide-associated complex subunit alpha</fullName>
    </recommendedName>
    <alternativeName>
        <fullName evidence="4">Alpha-NAC</fullName>
    </alternativeName>
</protein>
<feature type="transmembrane region" description="Helical" evidence="6">
    <location>
        <begin position="60"/>
        <end position="76"/>
    </location>
</feature>
<keyword evidence="9" id="KW-1185">Reference proteome</keyword>
<dbReference type="CDD" id="cd22054">
    <property type="entry name" value="NAC_NACA"/>
    <property type="match status" value="1"/>
</dbReference>